<evidence type="ECO:0000313" key="2">
    <source>
        <dbReference type="Proteomes" id="UP000013911"/>
    </source>
</evidence>
<name>R7ZCG0_LYSSH</name>
<proteinExistence type="predicted"/>
<organism evidence="1 2">
    <name type="scientific">Lysinibacillus sphaericus OT4b.31</name>
    <dbReference type="NCBI Taxonomy" id="1285586"/>
    <lineage>
        <taxon>Bacteria</taxon>
        <taxon>Bacillati</taxon>
        <taxon>Bacillota</taxon>
        <taxon>Bacilli</taxon>
        <taxon>Bacillales</taxon>
        <taxon>Bacillaceae</taxon>
        <taxon>Lysinibacillus</taxon>
    </lineage>
</organism>
<dbReference type="Proteomes" id="UP000013911">
    <property type="component" value="Unassembled WGS sequence"/>
</dbReference>
<evidence type="ECO:0000313" key="1">
    <source>
        <dbReference type="EMBL" id="EON71699.1"/>
    </source>
</evidence>
<comment type="caution">
    <text evidence="1">The sequence shown here is derived from an EMBL/GenBank/DDBJ whole genome shotgun (WGS) entry which is preliminary data.</text>
</comment>
<dbReference type="HOGENOM" id="CLU_2717581_0_0_9"/>
<gene>
    <name evidence="1" type="ORF">H131_14488</name>
</gene>
<reference evidence="1 2" key="1">
    <citation type="submission" date="2013-04" db="EMBL/GenBank/DDBJ databases">
        <title>Draft genome of the heavy metal tolerant bacterium Lysinibacillus sphaericus strain OT4b.31.</title>
        <authorList>
            <person name="Pena-Montenegro T.D."/>
            <person name="Dussan J."/>
        </authorList>
    </citation>
    <scope>NUCLEOTIDE SEQUENCE [LARGE SCALE GENOMIC DNA]</scope>
    <source>
        <strain evidence="1 2">OT4b.31</strain>
    </source>
</reference>
<accession>R7ZCG0</accession>
<dbReference type="EMBL" id="AQPX01000021">
    <property type="protein sequence ID" value="EON71699.1"/>
    <property type="molecule type" value="Genomic_DNA"/>
</dbReference>
<sequence length="72" mass="7967">MRIFTLVSKNRIPPSMLFLLLGQPRSSVVVAALFPQKTFVNEYKKAFPSQKDGKAVVPPSLVLLRPTLSPVT</sequence>
<protein>
    <submittedName>
        <fullName evidence="1">Uncharacterized protein</fullName>
    </submittedName>
</protein>
<dbReference type="AlphaFoldDB" id="R7ZCG0"/>